<organism evidence="1 2">
    <name type="scientific">Belliella marina</name>
    <dbReference type="NCBI Taxonomy" id="1644146"/>
    <lineage>
        <taxon>Bacteria</taxon>
        <taxon>Pseudomonadati</taxon>
        <taxon>Bacteroidota</taxon>
        <taxon>Cytophagia</taxon>
        <taxon>Cytophagales</taxon>
        <taxon>Cyclobacteriaceae</taxon>
        <taxon>Belliella</taxon>
    </lineage>
</organism>
<keyword evidence="2" id="KW-1185">Reference proteome</keyword>
<sequence>MDDAKDIDIELIENTGLFQKIQAQKTLFINLFSEISNHIPQSLLLHIHYNAKGNKVSQGANLKNCPYQVLDIIRDFDQNTGHNIRILNWWGHGLYIIHQYGKLNLQENWNSIKVKYMNHYVGLSQDPYNYGEILNSETKLEVLDLELHSHEFRQLILFDKIPYTRSIEEQKEILLKKIKFILDK</sequence>
<comment type="caution">
    <text evidence="1">The sequence shown here is derived from an EMBL/GenBank/DDBJ whole genome shotgun (WGS) entry which is preliminary data.</text>
</comment>
<dbReference type="EMBL" id="JBHUHR010000008">
    <property type="protein sequence ID" value="MFD2033783.1"/>
    <property type="molecule type" value="Genomic_DNA"/>
</dbReference>
<protein>
    <submittedName>
        <fullName evidence="1">Uncharacterized protein</fullName>
    </submittedName>
</protein>
<evidence type="ECO:0000313" key="1">
    <source>
        <dbReference type="EMBL" id="MFD2033783.1"/>
    </source>
</evidence>
<dbReference type="RefSeq" id="WP_376883472.1">
    <property type="nucleotide sequence ID" value="NZ_JBHUHR010000008.1"/>
</dbReference>
<evidence type="ECO:0000313" key="2">
    <source>
        <dbReference type="Proteomes" id="UP001597361"/>
    </source>
</evidence>
<dbReference type="Proteomes" id="UP001597361">
    <property type="component" value="Unassembled WGS sequence"/>
</dbReference>
<name>A0ABW4VGH8_9BACT</name>
<accession>A0ABW4VGH8</accession>
<reference evidence="2" key="1">
    <citation type="journal article" date="2019" name="Int. J. Syst. Evol. Microbiol.">
        <title>The Global Catalogue of Microorganisms (GCM) 10K type strain sequencing project: providing services to taxonomists for standard genome sequencing and annotation.</title>
        <authorList>
            <consortium name="The Broad Institute Genomics Platform"/>
            <consortium name="The Broad Institute Genome Sequencing Center for Infectious Disease"/>
            <person name="Wu L."/>
            <person name="Ma J."/>
        </authorList>
    </citation>
    <scope>NUCLEOTIDE SEQUENCE [LARGE SCALE GENOMIC DNA]</scope>
    <source>
        <strain evidence="2">CGMCC 1.15180</strain>
    </source>
</reference>
<proteinExistence type="predicted"/>
<gene>
    <name evidence="1" type="ORF">ACFSKL_03220</name>
</gene>